<dbReference type="RefSeq" id="WP_166400670.1">
    <property type="nucleotide sequence ID" value="NZ_JAANAS010000072.1"/>
</dbReference>
<gene>
    <name evidence="2" type="primary">gldB</name>
    <name evidence="2" type="ORF">G7034_09195</name>
</gene>
<comment type="caution">
    <text evidence="2">The sequence shown here is derived from an EMBL/GenBank/DDBJ whole genome shotgun (WGS) entry which is preliminary data.</text>
</comment>
<feature type="chain" id="PRO_5037905758" evidence="1">
    <location>
        <begin position="21"/>
        <end position="321"/>
    </location>
</feature>
<dbReference type="EMBL" id="JAANAS010000072">
    <property type="protein sequence ID" value="NGZ90428.1"/>
    <property type="molecule type" value="Genomic_DNA"/>
</dbReference>
<feature type="signal peptide" evidence="1">
    <location>
        <begin position="1"/>
        <end position="20"/>
    </location>
</feature>
<evidence type="ECO:0000256" key="1">
    <source>
        <dbReference type="SAM" id="SignalP"/>
    </source>
</evidence>
<name>A0A967AF61_9FLAO</name>
<accession>A0A967AF61</accession>
<dbReference type="PROSITE" id="PS51257">
    <property type="entry name" value="PROKAR_LIPOPROTEIN"/>
    <property type="match status" value="1"/>
</dbReference>
<keyword evidence="1" id="KW-0732">Signal</keyword>
<dbReference type="InterPro" id="IPR019853">
    <property type="entry name" value="GldB-like"/>
</dbReference>
<protein>
    <submittedName>
        <fullName evidence="2">Gliding motility lipoprotein GldB</fullName>
    </submittedName>
</protein>
<dbReference type="Pfam" id="PF25594">
    <property type="entry name" value="GldB_lipo"/>
    <property type="match status" value="1"/>
</dbReference>
<proteinExistence type="predicted"/>
<dbReference type="Proteomes" id="UP000643701">
    <property type="component" value="Unassembled WGS sequence"/>
</dbReference>
<sequence>MYSKYRLCCLILMLFFSACQKEDQVAQEIAAIPVEIEINRFDQEFASATPSNLIQLKNNYPMLFSEEVPNEAYIEKMKDTLQAEINTEVSKAFPSFENEQAELEKLFQHLKYYFPQIPTPKIITLAEEVDYRNKVILNEDILLVSLDNYLGEEHHFYEGFASYLARLQTPDYLISDVAQVYAEKLVPRSTSRKFLSTMVHHGKILYIKSLLQRFQEPHFAFDYTTAELDWAYANEAQIWKYFVEKSLLYSSDQKLKERFINIGPYSKFYLELDNESPPRLGQFIGYRIVEAFMDKNEISLEEMLTLEAEEIYNKSNYKPRK</sequence>
<reference evidence="2" key="1">
    <citation type="submission" date="2020-03" db="EMBL/GenBank/DDBJ databases">
        <title>Psychroflexus Maritimus sp. nov., isolate from marine sediment.</title>
        <authorList>
            <person name="Zhong Y.-L."/>
        </authorList>
    </citation>
    <scope>NUCLEOTIDE SEQUENCE</scope>
    <source>
        <strain evidence="2">C1</strain>
    </source>
</reference>
<organism evidence="2 3">
    <name type="scientific">Psychroflexus maritimus</name>
    <dbReference type="NCBI Taxonomy" id="2714865"/>
    <lineage>
        <taxon>Bacteria</taxon>
        <taxon>Pseudomonadati</taxon>
        <taxon>Bacteroidota</taxon>
        <taxon>Flavobacteriia</taxon>
        <taxon>Flavobacteriales</taxon>
        <taxon>Flavobacteriaceae</taxon>
        <taxon>Psychroflexus</taxon>
    </lineage>
</organism>
<evidence type="ECO:0000313" key="3">
    <source>
        <dbReference type="Proteomes" id="UP000643701"/>
    </source>
</evidence>
<dbReference type="AlphaFoldDB" id="A0A967AF61"/>
<evidence type="ECO:0000313" key="2">
    <source>
        <dbReference type="EMBL" id="NGZ90428.1"/>
    </source>
</evidence>
<dbReference type="NCBIfam" id="TIGR03514">
    <property type="entry name" value="GldB_lipo"/>
    <property type="match status" value="1"/>
</dbReference>
<keyword evidence="3" id="KW-1185">Reference proteome</keyword>
<keyword evidence="2" id="KW-0449">Lipoprotein</keyword>